<reference evidence="3" key="1">
    <citation type="submission" date="2023-06" db="EMBL/GenBank/DDBJ databases">
        <title>Black Yeasts Isolated from many extreme environments.</title>
        <authorList>
            <person name="Coleine C."/>
            <person name="Stajich J.E."/>
            <person name="Selbmann L."/>
        </authorList>
    </citation>
    <scope>NUCLEOTIDE SEQUENCE</scope>
    <source>
        <strain evidence="3">CCFEE 5200</strain>
    </source>
</reference>
<evidence type="ECO:0000313" key="3">
    <source>
        <dbReference type="EMBL" id="KAK0960342.1"/>
    </source>
</evidence>
<feature type="compositionally biased region" description="Pro residues" evidence="2">
    <location>
        <begin position="56"/>
        <end position="65"/>
    </location>
</feature>
<sequence>MDQHDLTATSGPLPGHAYSSEPLHPSDEPGTATTTPDPIAETDRNSVAVTDSTNPSPAPATPPETTPAVVMAGKTKSRKGLSPMKSFRYEDAADAAPPVVVGKVPKPSELMRDMKDASTEGVDGSSAGSARSGSGSSKIAGLRATFEKGGAAGGGGVGGAAPKERNSGGSFSSVKRRFTSHHDKLEVPNGKTNGHGQQANGKEVASLKEDLDRERELCQAYVDKCAMLEEEAVKLRHVYDEKCTFLIEEADQRQHTLHRKAEQQRTALEEKYAVLVDKAQERRETFEERYAVLEHEVQELRTKLSQHPPSPHSSPTTSPHSPHSSPLSNPPPIDPELLLLRRQLADLKRQISLSTRMDNQVTDSVFAQATGVVHHELQNWIVHNFRRAPPNSAPAELRSRLDSLDLTPGQRHQLRPMYAAYEPHLKLAMFQATAVSLFMDIFADESLYGLPEDLPWRLALRAAVGKLENVLSPAAHNKWRAVTVDVIQQSDGMQGYIDTAARALAGRVCGVLTVLTGVTEGSEGRLGALTGIVRRGIELQHLFRVQRARYQFDLPSTSDLFYAEVMENISVDVETAGESRVVTCATFPSVMKIGDELGDNVHLTNVIVKAKVVCS</sequence>
<feature type="region of interest" description="Disordered" evidence="2">
    <location>
        <begin position="99"/>
        <end position="201"/>
    </location>
</feature>
<feature type="region of interest" description="Disordered" evidence="2">
    <location>
        <begin position="1"/>
        <end position="83"/>
    </location>
</feature>
<feature type="compositionally biased region" description="Polar residues" evidence="2">
    <location>
        <begin position="1"/>
        <end position="10"/>
    </location>
</feature>
<feature type="compositionally biased region" description="Gly residues" evidence="2">
    <location>
        <begin position="150"/>
        <end position="159"/>
    </location>
</feature>
<evidence type="ECO:0000256" key="2">
    <source>
        <dbReference type="SAM" id="MobiDB-lite"/>
    </source>
</evidence>
<feature type="compositionally biased region" description="Basic and acidic residues" evidence="2">
    <location>
        <begin position="109"/>
        <end position="118"/>
    </location>
</feature>
<dbReference type="Proteomes" id="UP001175353">
    <property type="component" value="Unassembled WGS sequence"/>
</dbReference>
<evidence type="ECO:0000313" key="4">
    <source>
        <dbReference type="Proteomes" id="UP001175353"/>
    </source>
</evidence>
<feature type="region of interest" description="Disordered" evidence="2">
    <location>
        <begin position="301"/>
        <end position="334"/>
    </location>
</feature>
<dbReference type="AlphaFoldDB" id="A0AAN6H7X0"/>
<feature type="compositionally biased region" description="Low complexity" evidence="2">
    <location>
        <begin position="124"/>
        <end position="137"/>
    </location>
</feature>
<feature type="compositionally biased region" description="Low complexity" evidence="2">
    <location>
        <begin position="313"/>
        <end position="327"/>
    </location>
</feature>
<gene>
    <name evidence="3" type="ORF">LTR91_020401</name>
</gene>
<feature type="compositionally biased region" description="Polar residues" evidence="2">
    <location>
        <begin position="45"/>
        <end position="54"/>
    </location>
</feature>
<organism evidence="3 4">
    <name type="scientific">Friedmanniomyces endolithicus</name>
    <dbReference type="NCBI Taxonomy" id="329885"/>
    <lineage>
        <taxon>Eukaryota</taxon>
        <taxon>Fungi</taxon>
        <taxon>Dikarya</taxon>
        <taxon>Ascomycota</taxon>
        <taxon>Pezizomycotina</taxon>
        <taxon>Dothideomycetes</taxon>
        <taxon>Dothideomycetidae</taxon>
        <taxon>Mycosphaerellales</taxon>
        <taxon>Teratosphaeriaceae</taxon>
        <taxon>Friedmanniomyces</taxon>
    </lineage>
</organism>
<protein>
    <submittedName>
        <fullName evidence="3">Uncharacterized protein</fullName>
    </submittedName>
</protein>
<feature type="compositionally biased region" description="Polar residues" evidence="2">
    <location>
        <begin position="190"/>
        <end position="200"/>
    </location>
</feature>
<accession>A0AAN6H7X0</accession>
<keyword evidence="4" id="KW-1185">Reference proteome</keyword>
<name>A0AAN6H7X0_9PEZI</name>
<keyword evidence="1" id="KW-0175">Coiled coil</keyword>
<proteinExistence type="predicted"/>
<comment type="caution">
    <text evidence="3">The sequence shown here is derived from an EMBL/GenBank/DDBJ whole genome shotgun (WGS) entry which is preliminary data.</text>
</comment>
<dbReference type="EMBL" id="JAUJLE010000333">
    <property type="protein sequence ID" value="KAK0960342.1"/>
    <property type="molecule type" value="Genomic_DNA"/>
</dbReference>
<evidence type="ECO:0000256" key="1">
    <source>
        <dbReference type="SAM" id="Coils"/>
    </source>
</evidence>
<feature type="coiled-coil region" evidence="1">
    <location>
        <begin position="204"/>
        <end position="231"/>
    </location>
</feature>